<keyword evidence="2" id="KW-1185">Reference proteome</keyword>
<evidence type="ECO:0000313" key="1">
    <source>
        <dbReference type="EMBL" id="KAJ3053900.1"/>
    </source>
</evidence>
<proteinExistence type="predicted"/>
<dbReference type="AlphaFoldDB" id="A0AAD5SG22"/>
<sequence length="211" mass="23694">MDLPNLPHATSTIARFLFPDIKSTLQLALSCAGTFSPIAKDATLWRSLYIHNERADDGISGTWAITDCPELVAVLNSPEYTDHTRKIGSGRTQHNVWFRCAMMMAMECTAGIIPLERHIVPRGRDESHPPKGLSPSEVFDSTVSKLVENGQWDLDFETLSSDKIVISPKHSIAYRQILNNSDWGWSYSDDFAKFVDYPLNHPQLLSLKFGD</sequence>
<evidence type="ECO:0000313" key="2">
    <source>
        <dbReference type="Proteomes" id="UP001212841"/>
    </source>
</evidence>
<dbReference type="Proteomes" id="UP001212841">
    <property type="component" value="Unassembled WGS sequence"/>
</dbReference>
<dbReference type="EMBL" id="JADGJD010000172">
    <property type="protein sequence ID" value="KAJ3053900.1"/>
    <property type="molecule type" value="Genomic_DNA"/>
</dbReference>
<accession>A0AAD5SG22</accession>
<protein>
    <submittedName>
        <fullName evidence="1">Uncharacterized protein</fullName>
    </submittedName>
</protein>
<name>A0AAD5SG22_9FUNG</name>
<comment type="caution">
    <text evidence="1">The sequence shown here is derived from an EMBL/GenBank/DDBJ whole genome shotgun (WGS) entry which is preliminary data.</text>
</comment>
<reference evidence="1" key="1">
    <citation type="submission" date="2020-05" db="EMBL/GenBank/DDBJ databases">
        <title>Phylogenomic resolution of chytrid fungi.</title>
        <authorList>
            <person name="Stajich J.E."/>
            <person name="Amses K."/>
            <person name="Simmons R."/>
            <person name="Seto K."/>
            <person name="Myers J."/>
            <person name="Bonds A."/>
            <person name="Quandt C.A."/>
            <person name="Barry K."/>
            <person name="Liu P."/>
            <person name="Grigoriev I."/>
            <person name="Longcore J.E."/>
            <person name="James T.Y."/>
        </authorList>
    </citation>
    <scope>NUCLEOTIDE SEQUENCE</scope>
    <source>
        <strain evidence="1">JEL0318</strain>
    </source>
</reference>
<organism evidence="1 2">
    <name type="scientific">Rhizophlyctis rosea</name>
    <dbReference type="NCBI Taxonomy" id="64517"/>
    <lineage>
        <taxon>Eukaryota</taxon>
        <taxon>Fungi</taxon>
        <taxon>Fungi incertae sedis</taxon>
        <taxon>Chytridiomycota</taxon>
        <taxon>Chytridiomycota incertae sedis</taxon>
        <taxon>Chytridiomycetes</taxon>
        <taxon>Rhizophlyctidales</taxon>
        <taxon>Rhizophlyctidaceae</taxon>
        <taxon>Rhizophlyctis</taxon>
    </lineage>
</organism>
<gene>
    <name evidence="1" type="ORF">HK097_003138</name>
</gene>